<dbReference type="EMBL" id="VFIA01000095">
    <property type="protein sequence ID" value="MBC3795228.1"/>
    <property type="molecule type" value="Genomic_DNA"/>
</dbReference>
<keyword evidence="3" id="KW-1185">Reference proteome</keyword>
<feature type="compositionally biased region" description="Basic residues" evidence="1">
    <location>
        <begin position="9"/>
        <end position="22"/>
    </location>
</feature>
<evidence type="ECO:0000313" key="3">
    <source>
        <dbReference type="Proteomes" id="UP000700732"/>
    </source>
</evidence>
<reference evidence="2 3" key="1">
    <citation type="submission" date="2019-06" db="EMBL/GenBank/DDBJ databases">
        <title>Spirosoma utsteinense sp. nov. isolated from Antarctic ice-free soils.</title>
        <authorList>
            <person name="Tahon G."/>
        </authorList>
    </citation>
    <scope>NUCLEOTIDE SEQUENCE [LARGE SCALE GENOMIC DNA]</scope>
    <source>
        <strain evidence="2 3">LMG 31447</strain>
    </source>
</reference>
<evidence type="ECO:0000256" key="1">
    <source>
        <dbReference type="SAM" id="MobiDB-lite"/>
    </source>
</evidence>
<feature type="region of interest" description="Disordered" evidence="1">
    <location>
        <begin position="1"/>
        <end position="23"/>
    </location>
</feature>
<protein>
    <recommendedName>
        <fullName evidence="4">Bacterial mobilisation domain-containing protein</fullName>
    </recommendedName>
</protein>
<dbReference type="InterPro" id="IPR053842">
    <property type="entry name" value="NikA-like"/>
</dbReference>
<organism evidence="2 3">
    <name type="scientific">Spirosoma utsteinense</name>
    <dbReference type="NCBI Taxonomy" id="2585773"/>
    <lineage>
        <taxon>Bacteria</taxon>
        <taxon>Pseudomonadati</taxon>
        <taxon>Bacteroidota</taxon>
        <taxon>Cytophagia</taxon>
        <taxon>Cytophagales</taxon>
        <taxon>Cytophagaceae</taxon>
        <taxon>Spirosoma</taxon>
    </lineage>
</organism>
<dbReference type="Pfam" id="PF21983">
    <property type="entry name" value="NikA-like"/>
    <property type="match status" value="1"/>
</dbReference>
<name>A0ABR6WF98_9BACT</name>
<evidence type="ECO:0008006" key="4">
    <source>
        <dbReference type="Google" id="ProtNLM"/>
    </source>
</evidence>
<accession>A0ABR6WF98</accession>
<comment type="caution">
    <text evidence="2">The sequence shown here is derived from an EMBL/GenBank/DDBJ whole genome shotgun (WGS) entry which is preliminary data.</text>
</comment>
<dbReference type="Proteomes" id="UP000700732">
    <property type="component" value="Unassembled WGS sequence"/>
</dbReference>
<evidence type="ECO:0000313" key="2">
    <source>
        <dbReference type="EMBL" id="MBC3795228.1"/>
    </source>
</evidence>
<dbReference type="RefSeq" id="WP_186742455.1">
    <property type="nucleotide sequence ID" value="NZ_VFIA01000095.1"/>
</dbReference>
<gene>
    <name evidence="2" type="ORF">FH603_5763</name>
</gene>
<sequence length="118" mass="13164">MVENEPVKKKGGRPPSPKKRDKKINLYVTGLEELAIKKRAERAGLNLSDYCRQIVLTGQAQVRLTPEENATLNEVARVGNNLNQIAHKAHADGIRSIAFEASRLLQQLNQLLNKPSEL</sequence>
<proteinExistence type="predicted"/>